<reference evidence="2 3" key="1">
    <citation type="submission" date="2011-09" db="EMBL/GenBank/DDBJ databases">
        <authorList>
            <person name="Weinstock G."/>
            <person name="Sodergren E."/>
            <person name="Clifton S."/>
            <person name="Fulton L."/>
            <person name="Fulton B."/>
            <person name="Courtney L."/>
            <person name="Fronick C."/>
            <person name="Harrison M."/>
            <person name="Strong C."/>
            <person name="Farmer C."/>
            <person name="Delahaunty K."/>
            <person name="Markovic C."/>
            <person name="Hall O."/>
            <person name="Minx P."/>
            <person name="Tomlinson C."/>
            <person name="Mitreva M."/>
            <person name="Hou S."/>
            <person name="Chen J."/>
            <person name="Wollam A."/>
            <person name="Pepin K.H."/>
            <person name="Johnson M."/>
            <person name="Bhonagiri V."/>
            <person name="Zhang X."/>
            <person name="Suruliraj S."/>
            <person name="Warren W."/>
            <person name="Chinwalla A."/>
            <person name="Mardis E.R."/>
            <person name="Wilson R.K."/>
        </authorList>
    </citation>
    <scope>NUCLEOTIDE SEQUENCE [LARGE SCALE GENOMIC DNA]</scope>
    <source>
        <strain evidence="2 3">F0439</strain>
    </source>
</reference>
<keyword evidence="1" id="KW-1133">Transmembrane helix</keyword>
<dbReference type="AlphaFoldDB" id="G9ZKQ6"/>
<keyword evidence="3" id="KW-1185">Reference proteome</keyword>
<gene>
    <name evidence="2" type="ORF">HMPREF9103_00304</name>
</gene>
<name>G9ZKQ6_9LACO</name>
<protein>
    <submittedName>
        <fullName evidence="2">Uncharacterized protein</fullName>
    </submittedName>
</protein>
<organism evidence="2 3">
    <name type="scientific">Lentilactobacillus parafarraginis F0439</name>
    <dbReference type="NCBI Taxonomy" id="797515"/>
    <lineage>
        <taxon>Bacteria</taxon>
        <taxon>Bacillati</taxon>
        <taxon>Bacillota</taxon>
        <taxon>Bacilli</taxon>
        <taxon>Lactobacillales</taxon>
        <taxon>Lactobacillaceae</taxon>
        <taxon>Lentilactobacillus</taxon>
    </lineage>
</organism>
<keyword evidence="1" id="KW-0812">Transmembrane</keyword>
<dbReference type="HOGENOM" id="CLU_1480273_0_0_9"/>
<dbReference type="RefSeq" id="WP_008210693.1">
    <property type="nucleotide sequence ID" value="NZ_JH414917.1"/>
</dbReference>
<evidence type="ECO:0000313" key="3">
    <source>
        <dbReference type="Proteomes" id="UP000004625"/>
    </source>
</evidence>
<dbReference type="Proteomes" id="UP000004625">
    <property type="component" value="Unassembled WGS sequence"/>
</dbReference>
<feature type="transmembrane region" description="Helical" evidence="1">
    <location>
        <begin position="59"/>
        <end position="80"/>
    </location>
</feature>
<comment type="caution">
    <text evidence="2">The sequence shown here is derived from an EMBL/GenBank/DDBJ whole genome shotgun (WGS) entry which is preliminary data.</text>
</comment>
<proteinExistence type="predicted"/>
<evidence type="ECO:0000256" key="1">
    <source>
        <dbReference type="SAM" id="Phobius"/>
    </source>
</evidence>
<dbReference type="PATRIC" id="fig|797515.3.peg.277"/>
<keyword evidence="1" id="KW-0472">Membrane</keyword>
<accession>G9ZKQ6</accession>
<feature type="transmembrane region" description="Helical" evidence="1">
    <location>
        <begin position="92"/>
        <end position="116"/>
    </location>
</feature>
<sequence length="182" mass="20747">MIFKMLKKESNQFYFRAWLLWISLSFVFAIVVVHDNGIINSSFMVKAPTVATALEASKYGLFLIDILVLGLIPFKVAPLLPAFLAASNISIFFLKSIIALLSGHIIGGVVGFLLVADTVMLSATYLLMANNLYASFRDYRQYRYELGYFTQWILAVKDTIYQFRVNFLITFVIYLLLLMLIK</sequence>
<feature type="transmembrane region" description="Helical" evidence="1">
    <location>
        <begin position="161"/>
        <end position="181"/>
    </location>
</feature>
<dbReference type="EMBL" id="AGEY01000019">
    <property type="protein sequence ID" value="EHM00852.1"/>
    <property type="molecule type" value="Genomic_DNA"/>
</dbReference>
<evidence type="ECO:0000313" key="2">
    <source>
        <dbReference type="EMBL" id="EHM00852.1"/>
    </source>
</evidence>